<protein>
    <submittedName>
        <fullName evidence="2">Uncharacterized protein</fullName>
    </submittedName>
</protein>
<feature type="region of interest" description="Disordered" evidence="1">
    <location>
        <begin position="181"/>
        <end position="246"/>
    </location>
</feature>
<accession>A0AAN8EH10</accession>
<dbReference type="Proteomes" id="UP001316803">
    <property type="component" value="Unassembled WGS sequence"/>
</dbReference>
<feature type="region of interest" description="Disordered" evidence="1">
    <location>
        <begin position="89"/>
        <end position="167"/>
    </location>
</feature>
<reference evidence="2 3" key="1">
    <citation type="submission" date="2022-12" db="EMBL/GenBank/DDBJ databases">
        <title>Genomic features and morphological characterization of a novel Knufia sp. strain isolated from spacecraft assembly facility.</title>
        <authorList>
            <person name="Teixeira M."/>
            <person name="Chander A.M."/>
            <person name="Stajich J.E."/>
            <person name="Venkateswaran K."/>
        </authorList>
    </citation>
    <scope>NUCLEOTIDE SEQUENCE [LARGE SCALE GENOMIC DNA]</scope>
    <source>
        <strain evidence="2 3">FJI-L2-BK-P2</strain>
    </source>
</reference>
<organism evidence="2 3">
    <name type="scientific">Knufia fluminis</name>
    <dbReference type="NCBI Taxonomy" id="191047"/>
    <lineage>
        <taxon>Eukaryota</taxon>
        <taxon>Fungi</taxon>
        <taxon>Dikarya</taxon>
        <taxon>Ascomycota</taxon>
        <taxon>Pezizomycotina</taxon>
        <taxon>Eurotiomycetes</taxon>
        <taxon>Chaetothyriomycetidae</taxon>
        <taxon>Chaetothyriales</taxon>
        <taxon>Trichomeriaceae</taxon>
        <taxon>Knufia</taxon>
    </lineage>
</organism>
<sequence length="465" mass="51144">MSSPFPTPRPNLPTRNKLTYGYDVKHLECPFHFGEYGCTKASFECKYAHHRTGKMAEMPKYIRGYGCVAGANLPLAVRATRQSNTPATILTSTPTSAAASPAQLSGAAPPFFAPPKKSGPKWEAPKKSGSKGEPFAAKQAGMARSNWRDRVTSAAEPAAASTTPAGPSAIAYAEREKQTCTMWDSGNTNPPNKVEVSPTTSSSSFPFLRTNSSTSSPPPLWAAPPSPASSRPAPAAPQQQQQQVPAPDLTLHAFLQNWRERRRARASAANPQPVPSPTRPAPQRRLSTHHIPLIYGHVSFERTSDRLAREMPMRAPVLRPAEEVARAAFPDIRRRASGEEEGGRLPPPPPPPSAHHSVPRAPRGLIFPEVREVVGWGREEWQRENGGHLFQGGEDTDQEDGGVPLPVASVVANVERQMRADERWRERRAVQEEESAVEVLEPSWVDLFSRNGLEDDRWMNRRWDV</sequence>
<comment type="caution">
    <text evidence="2">The sequence shown here is derived from an EMBL/GenBank/DDBJ whole genome shotgun (WGS) entry which is preliminary data.</text>
</comment>
<gene>
    <name evidence="2" type="ORF">OHC33_005161</name>
</gene>
<feature type="compositionally biased region" description="Low complexity" evidence="1">
    <location>
        <begin position="228"/>
        <end position="246"/>
    </location>
</feature>
<feature type="compositionally biased region" description="Polar residues" evidence="1">
    <location>
        <begin position="181"/>
        <end position="191"/>
    </location>
</feature>
<feature type="compositionally biased region" description="Low complexity" evidence="1">
    <location>
        <begin position="89"/>
        <end position="116"/>
    </location>
</feature>
<feature type="compositionally biased region" description="Pro residues" evidence="1">
    <location>
        <begin position="216"/>
        <end position="227"/>
    </location>
</feature>
<dbReference type="AlphaFoldDB" id="A0AAN8EH10"/>
<proteinExistence type="predicted"/>
<feature type="compositionally biased region" description="Low complexity" evidence="1">
    <location>
        <begin position="197"/>
        <end position="215"/>
    </location>
</feature>
<evidence type="ECO:0000256" key="1">
    <source>
        <dbReference type="SAM" id="MobiDB-lite"/>
    </source>
</evidence>
<feature type="compositionally biased region" description="Low complexity" evidence="1">
    <location>
        <begin position="152"/>
        <end position="167"/>
    </location>
</feature>
<feature type="region of interest" description="Disordered" evidence="1">
    <location>
        <begin position="261"/>
        <end position="284"/>
    </location>
</feature>
<evidence type="ECO:0000313" key="3">
    <source>
        <dbReference type="Proteomes" id="UP001316803"/>
    </source>
</evidence>
<name>A0AAN8EH10_9EURO</name>
<evidence type="ECO:0000313" key="2">
    <source>
        <dbReference type="EMBL" id="KAK5953890.1"/>
    </source>
</evidence>
<feature type="region of interest" description="Disordered" evidence="1">
    <location>
        <begin position="335"/>
        <end position="363"/>
    </location>
</feature>
<dbReference type="EMBL" id="JAKLMC020000010">
    <property type="protein sequence ID" value="KAK5953890.1"/>
    <property type="molecule type" value="Genomic_DNA"/>
</dbReference>
<keyword evidence="3" id="KW-1185">Reference proteome</keyword>